<dbReference type="SUPFAM" id="SSF103084">
    <property type="entry name" value="Holliday junction resolvase RusA"/>
    <property type="match status" value="1"/>
</dbReference>
<dbReference type="Pfam" id="PF05866">
    <property type="entry name" value="RusA"/>
    <property type="match status" value="1"/>
</dbReference>
<dbReference type="RefSeq" id="WP_386846082.1">
    <property type="nucleotide sequence ID" value="NZ_JBHUMK010000052.1"/>
</dbReference>
<evidence type="ECO:0000313" key="2">
    <source>
        <dbReference type="Proteomes" id="UP001597475"/>
    </source>
</evidence>
<evidence type="ECO:0000313" key="1">
    <source>
        <dbReference type="EMBL" id="MFD2610142.1"/>
    </source>
</evidence>
<dbReference type="Proteomes" id="UP001597475">
    <property type="component" value="Unassembled WGS sequence"/>
</dbReference>
<organism evidence="1 2">
    <name type="scientific">Deinococcus taklimakanensis</name>
    <dbReference type="NCBI Taxonomy" id="536443"/>
    <lineage>
        <taxon>Bacteria</taxon>
        <taxon>Thermotogati</taxon>
        <taxon>Deinococcota</taxon>
        <taxon>Deinococci</taxon>
        <taxon>Deinococcales</taxon>
        <taxon>Deinococcaceae</taxon>
        <taxon>Deinococcus</taxon>
    </lineage>
</organism>
<sequence length="142" mass="15663">MNITFSVPALLCHRKARSLDGKTRKVPGPPTLPKLVGYYTNGKSPNFDRAREYAAWKAHVQAHTPPLVLHATKARPVRVDVTCYFPNGAHADPENVRKGVVDALFKHRSGGDKYVYGYHHHPLYDPGNPRVEVVITAAGGQS</sequence>
<keyword evidence="2" id="KW-1185">Reference proteome</keyword>
<reference evidence="2" key="1">
    <citation type="journal article" date="2019" name="Int. J. Syst. Evol. Microbiol.">
        <title>The Global Catalogue of Microorganisms (GCM) 10K type strain sequencing project: providing services to taxonomists for standard genome sequencing and annotation.</title>
        <authorList>
            <consortium name="The Broad Institute Genomics Platform"/>
            <consortium name="The Broad Institute Genome Sequencing Center for Infectious Disease"/>
            <person name="Wu L."/>
            <person name="Ma J."/>
        </authorList>
    </citation>
    <scope>NUCLEOTIDE SEQUENCE [LARGE SCALE GENOMIC DNA]</scope>
    <source>
        <strain evidence="2">KCTC 33842</strain>
    </source>
</reference>
<dbReference type="InterPro" id="IPR008822">
    <property type="entry name" value="Endonuclease_RusA-like"/>
</dbReference>
<name>A0ABW5P4A8_9DEIO</name>
<protein>
    <submittedName>
        <fullName evidence="1">RusA family crossover junction endodeoxyribonuclease</fullName>
    </submittedName>
</protein>
<proteinExistence type="predicted"/>
<comment type="caution">
    <text evidence="1">The sequence shown here is derived from an EMBL/GenBank/DDBJ whole genome shotgun (WGS) entry which is preliminary data.</text>
</comment>
<dbReference type="Gene3D" id="3.30.1330.70">
    <property type="entry name" value="Holliday junction resolvase RusA"/>
    <property type="match status" value="1"/>
</dbReference>
<gene>
    <name evidence="1" type="ORF">ACFSR9_11935</name>
</gene>
<dbReference type="InterPro" id="IPR036614">
    <property type="entry name" value="RusA-like_sf"/>
</dbReference>
<dbReference type="EMBL" id="JBHUMK010000052">
    <property type="protein sequence ID" value="MFD2610142.1"/>
    <property type="molecule type" value="Genomic_DNA"/>
</dbReference>
<accession>A0ABW5P4A8</accession>